<evidence type="ECO:0000256" key="3">
    <source>
        <dbReference type="ARBA" id="ARBA00022679"/>
    </source>
</evidence>
<organism evidence="8 9">
    <name type="scientific">[Actinomadura] parvosata subsp. kistnae</name>
    <dbReference type="NCBI Taxonomy" id="1909395"/>
    <lineage>
        <taxon>Bacteria</taxon>
        <taxon>Bacillati</taxon>
        <taxon>Actinomycetota</taxon>
        <taxon>Actinomycetes</taxon>
        <taxon>Streptosporangiales</taxon>
        <taxon>Streptosporangiaceae</taxon>
        <taxon>Nonomuraea</taxon>
    </lineage>
</organism>
<dbReference type="EC" id="2.7.11.1" evidence="1"/>
<evidence type="ECO:0000313" key="9">
    <source>
        <dbReference type="Proteomes" id="UP000190797"/>
    </source>
</evidence>
<dbReference type="GO" id="GO:0005524">
    <property type="term" value="F:ATP binding"/>
    <property type="evidence" value="ECO:0007669"/>
    <property type="project" value="InterPro"/>
</dbReference>
<keyword evidence="3" id="KW-0808">Transferase</keyword>
<keyword evidence="2" id="KW-0597">Phosphoprotein</keyword>
<evidence type="ECO:0000313" key="8">
    <source>
        <dbReference type="EMBL" id="AQZ68243.1"/>
    </source>
</evidence>
<feature type="domain" description="KaiC" evidence="7">
    <location>
        <begin position="238"/>
        <end position="460"/>
    </location>
</feature>
<dbReference type="GO" id="GO:0016787">
    <property type="term" value="F:hydrolase activity"/>
    <property type="evidence" value="ECO:0007669"/>
    <property type="project" value="UniProtKB-KW"/>
</dbReference>
<dbReference type="SMART" id="SM00382">
    <property type="entry name" value="AAA"/>
    <property type="match status" value="2"/>
</dbReference>
<dbReference type="PROSITE" id="PS51146">
    <property type="entry name" value="KAIC"/>
    <property type="match status" value="1"/>
</dbReference>
<dbReference type="EMBL" id="CP017717">
    <property type="protein sequence ID" value="AQZ68243.1"/>
    <property type="molecule type" value="Genomic_DNA"/>
</dbReference>
<dbReference type="PIRSF" id="PIRSF039117">
    <property type="entry name" value="KaiC"/>
    <property type="match status" value="1"/>
</dbReference>
<sequence length="460" mass="50324">MPERRLASGQARLDAILDGGLINPSVALIAGLPGSGKTVLAQQYAFANGTERLPAIYLSTVAEPLSKILYFGEALSFFDPGRVGREVLFEDLSGELDDNGLTGMLHRITARVERQPCSLLVIDSFRALRYRGVGERDFEGFVHQLAGHLAATGTMALWLGEYRRDELEGCPEFAVADAAVLLATEDSGQRDNRALRVLKLRGSGFRSGAHAYRIESAGVRVFPRLSDIDAGSYELGESRATSGITALDELIGDGYWPGSATLVIGPSGSGKTVMGLQFIYGGANQGEPGVFASMQENRVQLERMINGFGWDIDSRGAVLRCDSPNDIYIDQWYYDLLETIRATGAHRLVIDSLGDLAAACPDEKRFREFVYALLNHCSRAGISVLLTYESAELYGHTRLSERGVSHLSDNVILLQYLRNETHVGRALTVLKTRASRHVPQPHEFDITHDGIDIKAPLKII</sequence>
<dbReference type="PANTHER" id="PTHR42926">
    <property type="match status" value="1"/>
</dbReference>
<dbReference type="InterPro" id="IPR014774">
    <property type="entry name" value="KaiC-like_dom"/>
</dbReference>
<evidence type="ECO:0000256" key="4">
    <source>
        <dbReference type="ARBA" id="ARBA00022737"/>
    </source>
</evidence>
<dbReference type="InterPro" id="IPR010624">
    <property type="entry name" value="KaiC_dom"/>
</dbReference>
<evidence type="ECO:0000256" key="5">
    <source>
        <dbReference type="ARBA" id="ARBA00022777"/>
    </source>
</evidence>
<evidence type="ECO:0000256" key="1">
    <source>
        <dbReference type="ARBA" id="ARBA00012513"/>
    </source>
</evidence>
<keyword evidence="6" id="KW-0378">Hydrolase</keyword>
<dbReference type="InterPro" id="IPR027417">
    <property type="entry name" value="P-loop_NTPase"/>
</dbReference>
<gene>
    <name evidence="8" type="ORF">BKM31_48320</name>
</gene>
<evidence type="ECO:0000256" key="6">
    <source>
        <dbReference type="ARBA" id="ARBA00022801"/>
    </source>
</evidence>
<accession>A0A1V0ADH7</accession>
<dbReference type="SUPFAM" id="SSF52540">
    <property type="entry name" value="P-loop containing nucleoside triphosphate hydrolases"/>
    <property type="match status" value="2"/>
</dbReference>
<dbReference type="AlphaFoldDB" id="A0A1V0ADH7"/>
<keyword evidence="9" id="KW-1185">Reference proteome</keyword>
<reference evidence="9" key="1">
    <citation type="journal article" date="2017" name="Med. Chem. Commun.">
        <title>Nonomuraea sp. ATCC 55076 harbours the largest actinomycete chromosome to date and the kistamicin biosynthetic gene cluster.</title>
        <authorList>
            <person name="Nazari B."/>
            <person name="Forneris C.C."/>
            <person name="Gibson M.I."/>
            <person name="Moon K."/>
            <person name="Schramma K.R."/>
            <person name="Seyedsayamdost M.R."/>
        </authorList>
    </citation>
    <scope>NUCLEOTIDE SEQUENCE [LARGE SCALE GENOMIC DNA]</scope>
    <source>
        <strain evidence="9">ATCC 55076</strain>
    </source>
</reference>
<dbReference type="InterPro" id="IPR051347">
    <property type="entry name" value="Circadian_clock_KaiC-rel"/>
</dbReference>
<dbReference type="GO" id="GO:0004674">
    <property type="term" value="F:protein serine/threonine kinase activity"/>
    <property type="evidence" value="ECO:0007669"/>
    <property type="project" value="UniProtKB-EC"/>
</dbReference>
<evidence type="ECO:0000259" key="7">
    <source>
        <dbReference type="PROSITE" id="PS51146"/>
    </source>
</evidence>
<dbReference type="OrthoDB" id="9783783at2"/>
<dbReference type="RefSeq" id="WP_080044565.1">
    <property type="nucleotide sequence ID" value="NZ_CP017717.1"/>
</dbReference>
<dbReference type="InterPro" id="IPR030665">
    <property type="entry name" value="KaiC"/>
</dbReference>
<dbReference type="Gene3D" id="3.40.50.300">
    <property type="entry name" value="P-loop containing nucleotide triphosphate hydrolases"/>
    <property type="match status" value="2"/>
</dbReference>
<evidence type="ECO:0000256" key="2">
    <source>
        <dbReference type="ARBA" id="ARBA00022553"/>
    </source>
</evidence>
<proteinExistence type="predicted"/>
<dbReference type="PANTHER" id="PTHR42926:SF1">
    <property type="entry name" value="CIRCADIAN CLOCK OSCILLATOR PROTEIN KAIC 1"/>
    <property type="match status" value="1"/>
</dbReference>
<dbReference type="Pfam" id="PF06745">
    <property type="entry name" value="ATPase"/>
    <property type="match status" value="2"/>
</dbReference>
<dbReference type="STRING" id="1909395.BKM31_48320"/>
<name>A0A1V0ADH7_9ACTN</name>
<dbReference type="Proteomes" id="UP000190797">
    <property type="component" value="Chromosome"/>
</dbReference>
<keyword evidence="4" id="KW-0677">Repeat</keyword>
<dbReference type="InterPro" id="IPR003593">
    <property type="entry name" value="AAA+_ATPase"/>
</dbReference>
<keyword evidence="5" id="KW-0418">Kinase</keyword>
<protein>
    <recommendedName>
        <fullName evidence="1">non-specific serine/threonine protein kinase</fullName>
        <ecNumber evidence="1">2.7.11.1</ecNumber>
    </recommendedName>
</protein>
<dbReference type="KEGG" id="noa:BKM31_48320"/>